<feature type="domain" description="Type III secretion system flagellar brake protein YcgR PilZN" evidence="2">
    <location>
        <begin position="9"/>
        <end position="87"/>
    </location>
</feature>
<proteinExistence type="predicted"/>
<keyword evidence="4" id="KW-1185">Reference proteome</keyword>
<sequence>MSEKVEFLINGKIEIEMEDGYYKSNIQDITEEYVAISIPVNNGQYLPLRKEERITGVYYYDKEIYRFETVVLGRKVDKILIIMIKKPNAFIKLQRRNFVRIPFMTNVVCARINLVKDMKSIGDNQIEFFEAYSLDISGGGMRLAVDRELEQKVNCKDILMVTIPLQQESITVKTKIVRVESDKKSPKIIYGTVFLDLDKTTRETIIKLVFHIMRNQMKNGVKGD</sequence>
<evidence type="ECO:0000313" key="4">
    <source>
        <dbReference type="Proteomes" id="UP000033115"/>
    </source>
</evidence>
<dbReference type="RefSeq" id="WP_029162651.1">
    <property type="nucleotide sequence ID" value="NZ_CP009933.1"/>
</dbReference>
<dbReference type="Pfam" id="PF07238">
    <property type="entry name" value="PilZ"/>
    <property type="match status" value="1"/>
</dbReference>
<dbReference type="Gene3D" id="2.40.10.220">
    <property type="entry name" value="predicted glycosyltransferase like domains"/>
    <property type="match status" value="1"/>
</dbReference>
<dbReference type="InterPro" id="IPR009875">
    <property type="entry name" value="PilZ_domain"/>
</dbReference>
<dbReference type="Pfam" id="PF12945">
    <property type="entry name" value="PilZNR"/>
    <property type="match status" value="1"/>
</dbReference>
<evidence type="ECO:0000259" key="2">
    <source>
        <dbReference type="Pfam" id="PF12945"/>
    </source>
</evidence>
<gene>
    <name evidence="3" type="ORF">CSCA_3134</name>
</gene>
<accession>A0A0E3M7E2</accession>
<reference evidence="3 4" key="1">
    <citation type="journal article" date="2015" name="J. Biotechnol.">
        <title>Complete genome sequence of a malodorant-producing acetogen, Clostridium scatologenes ATCC 25775(T).</title>
        <authorList>
            <person name="Zhu Z."/>
            <person name="Guo T."/>
            <person name="Zheng H."/>
            <person name="Song T."/>
            <person name="Ouyang P."/>
            <person name="Xie J."/>
        </authorList>
    </citation>
    <scope>NUCLEOTIDE SEQUENCE [LARGE SCALE GENOMIC DNA]</scope>
    <source>
        <strain evidence="3 4">ATCC 25775</strain>
    </source>
</reference>
<dbReference type="Proteomes" id="UP000033115">
    <property type="component" value="Chromosome"/>
</dbReference>
<dbReference type="STRING" id="1548.CSCA_3134"/>
<organism evidence="3 4">
    <name type="scientific">Clostridium scatologenes</name>
    <dbReference type="NCBI Taxonomy" id="1548"/>
    <lineage>
        <taxon>Bacteria</taxon>
        <taxon>Bacillati</taxon>
        <taxon>Bacillota</taxon>
        <taxon>Clostridia</taxon>
        <taxon>Eubacteriales</taxon>
        <taxon>Clostridiaceae</taxon>
        <taxon>Clostridium</taxon>
    </lineage>
</organism>
<dbReference type="GO" id="GO:0035438">
    <property type="term" value="F:cyclic-di-GMP binding"/>
    <property type="evidence" value="ECO:0007669"/>
    <property type="project" value="InterPro"/>
</dbReference>
<dbReference type="InterPro" id="IPR009926">
    <property type="entry name" value="T3SS_YcgR_PilZN"/>
</dbReference>
<dbReference type="HOGENOM" id="CLU_086342_1_1_9"/>
<dbReference type="EMBL" id="CP009933">
    <property type="protein sequence ID" value="AKA70259.1"/>
    <property type="molecule type" value="Genomic_DNA"/>
</dbReference>
<dbReference type="AlphaFoldDB" id="A0A0E3M7E2"/>
<feature type="domain" description="PilZ" evidence="1">
    <location>
        <begin position="94"/>
        <end position="210"/>
    </location>
</feature>
<evidence type="ECO:0000313" key="3">
    <source>
        <dbReference type="EMBL" id="AKA70259.1"/>
    </source>
</evidence>
<name>A0A0E3M7E2_CLOSL</name>
<evidence type="ECO:0000259" key="1">
    <source>
        <dbReference type="Pfam" id="PF07238"/>
    </source>
</evidence>
<protein>
    <submittedName>
        <fullName evidence="3">Type IV pilus assembly PilZ</fullName>
    </submittedName>
</protein>
<dbReference type="KEGG" id="csq:CSCA_3134"/>